<dbReference type="PANTHER" id="PTHR33116:SF86">
    <property type="entry name" value="REVERSE TRANSCRIPTASE DOMAIN-CONTAINING PROTEIN"/>
    <property type="match status" value="1"/>
</dbReference>
<evidence type="ECO:0000313" key="2">
    <source>
        <dbReference type="Proteomes" id="UP001231189"/>
    </source>
</evidence>
<evidence type="ECO:0008006" key="3">
    <source>
        <dbReference type="Google" id="ProtNLM"/>
    </source>
</evidence>
<organism evidence="1 2">
    <name type="scientific">Lolium multiflorum</name>
    <name type="common">Italian ryegrass</name>
    <name type="synonym">Lolium perenne subsp. multiflorum</name>
    <dbReference type="NCBI Taxonomy" id="4521"/>
    <lineage>
        <taxon>Eukaryota</taxon>
        <taxon>Viridiplantae</taxon>
        <taxon>Streptophyta</taxon>
        <taxon>Embryophyta</taxon>
        <taxon>Tracheophyta</taxon>
        <taxon>Spermatophyta</taxon>
        <taxon>Magnoliopsida</taxon>
        <taxon>Liliopsida</taxon>
        <taxon>Poales</taxon>
        <taxon>Poaceae</taxon>
        <taxon>BOP clade</taxon>
        <taxon>Pooideae</taxon>
        <taxon>Poodae</taxon>
        <taxon>Poeae</taxon>
        <taxon>Poeae Chloroplast Group 2 (Poeae type)</taxon>
        <taxon>Loliodinae</taxon>
        <taxon>Loliinae</taxon>
        <taxon>Lolium</taxon>
    </lineage>
</organism>
<dbReference type="AlphaFoldDB" id="A0AAD8X5R8"/>
<protein>
    <recommendedName>
        <fullName evidence="3">Reverse transcriptase zinc-binding domain-containing protein</fullName>
    </recommendedName>
</protein>
<dbReference type="PANTHER" id="PTHR33116">
    <property type="entry name" value="REVERSE TRANSCRIPTASE ZINC-BINDING DOMAIN-CONTAINING PROTEIN-RELATED-RELATED"/>
    <property type="match status" value="1"/>
</dbReference>
<gene>
    <name evidence="1" type="ORF">QYE76_011576</name>
</gene>
<sequence>MVSLDMNEESEPLDTMRNNSNLSNKYLGLLLSPIRLSKTDLQPLVDKLARHVPTWKSKLLERSGRLVLINSTLTATPAYHMLSLDLPPWFFKCANKLIKGFFWSAAMEARKGQCIVAWDSVCSPKFLGGLGVKNLRLLNLALRIREIAPNFLRLVKPARLKDYVADALVDNAWAQAFRGTPSVQALVEYFSLWDTVLGFTIDEQVKDIVIWRQTPSGSYTAKSAYELFFVGRTVLAGARELWTDGAPLKQNINMWLVLRDRL</sequence>
<name>A0AAD8X5R8_LOLMU</name>
<keyword evidence="2" id="KW-1185">Reference proteome</keyword>
<accession>A0AAD8X5R8</accession>
<evidence type="ECO:0000313" key="1">
    <source>
        <dbReference type="EMBL" id="KAK1694879.1"/>
    </source>
</evidence>
<dbReference type="Proteomes" id="UP001231189">
    <property type="component" value="Unassembled WGS sequence"/>
</dbReference>
<comment type="caution">
    <text evidence="1">The sequence shown here is derived from an EMBL/GenBank/DDBJ whole genome shotgun (WGS) entry which is preliminary data.</text>
</comment>
<dbReference type="EMBL" id="JAUUTY010000001">
    <property type="protein sequence ID" value="KAK1694879.1"/>
    <property type="molecule type" value="Genomic_DNA"/>
</dbReference>
<reference evidence="1" key="1">
    <citation type="submission" date="2023-07" db="EMBL/GenBank/DDBJ databases">
        <title>A chromosome-level genome assembly of Lolium multiflorum.</title>
        <authorList>
            <person name="Chen Y."/>
            <person name="Copetti D."/>
            <person name="Kolliker R."/>
            <person name="Studer B."/>
        </authorList>
    </citation>
    <scope>NUCLEOTIDE SEQUENCE</scope>
    <source>
        <strain evidence="1">02402/16</strain>
        <tissue evidence="1">Leaf</tissue>
    </source>
</reference>
<proteinExistence type="predicted"/>